<dbReference type="GO" id="GO:0007165">
    <property type="term" value="P:signal transduction"/>
    <property type="evidence" value="ECO:0007669"/>
    <property type="project" value="InterPro"/>
</dbReference>
<dbReference type="SMART" id="SM00233">
    <property type="entry name" value="PH"/>
    <property type="match status" value="1"/>
</dbReference>
<evidence type="ECO:0000259" key="3">
    <source>
        <dbReference type="PROSITE" id="PS50003"/>
    </source>
</evidence>
<protein>
    <submittedName>
        <fullName evidence="6">Uncharacterized protein</fullName>
    </submittedName>
</protein>
<dbReference type="SUPFAM" id="SSF51045">
    <property type="entry name" value="WW domain"/>
    <property type="match status" value="1"/>
</dbReference>
<dbReference type="InterPro" id="IPR000198">
    <property type="entry name" value="RhoGAP_dom"/>
</dbReference>
<dbReference type="OrthoDB" id="79452at2759"/>
<evidence type="ECO:0000313" key="7">
    <source>
        <dbReference type="Proteomes" id="UP000835052"/>
    </source>
</evidence>
<feature type="compositionally biased region" description="Polar residues" evidence="2">
    <location>
        <begin position="200"/>
        <end position="220"/>
    </location>
</feature>
<dbReference type="PROSITE" id="PS01159">
    <property type="entry name" value="WW_DOMAIN_1"/>
    <property type="match status" value="1"/>
</dbReference>
<dbReference type="PROSITE" id="PS50003">
    <property type="entry name" value="PH_DOMAIN"/>
    <property type="match status" value="1"/>
</dbReference>
<evidence type="ECO:0000259" key="4">
    <source>
        <dbReference type="PROSITE" id="PS50020"/>
    </source>
</evidence>
<dbReference type="InterPro" id="IPR008936">
    <property type="entry name" value="Rho_GTPase_activation_prot"/>
</dbReference>
<gene>
    <name evidence="6" type="ORF">CAUJ_LOCUS4342</name>
</gene>
<dbReference type="Gene3D" id="1.10.555.10">
    <property type="entry name" value="Rho GTPase activation protein"/>
    <property type="match status" value="1"/>
</dbReference>
<organism evidence="6 7">
    <name type="scientific">Caenorhabditis auriculariae</name>
    <dbReference type="NCBI Taxonomy" id="2777116"/>
    <lineage>
        <taxon>Eukaryota</taxon>
        <taxon>Metazoa</taxon>
        <taxon>Ecdysozoa</taxon>
        <taxon>Nematoda</taxon>
        <taxon>Chromadorea</taxon>
        <taxon>Rhabditida</taxon>
        <taxon>Rhabditina</taxon>
        <taxon>Rhabditomorpha</taxon>
        <taxon>Rhabditoidea</taxon>
        <taxon>Rhabditidae</taxon>
        <taxon>Peloderinae</taxon>
        <taxon>Caenorhabditis</taxon>
    </lineage>
</organism>
<dbReference type="PROSITE" id="PS50020">
    <property type="entry name" value="WW_DOMAIN_2"/>
    <property type="match status" value="1"/>
</dbReference>
<keyword evidence="7" id="KW-1185">Reference proteome</keyword>
<keyword evidence="1" id="KW-0343">GTPase activation</keyword>
<name>A0A8S1GZM7_9PELO</name>
<dbReference type="SMART" id="SM00324">
    <property type="entry name" value="RhoGAP"/>
    <property type="match status" value="1"/>
</dbReference>
<dbReference type="InterPro" id="IPR036020">
    <property type="entry name" value="WW_dom_sf"/>
</dbReference>
<feature type="compositionally biased region" description="Basic and acidic residues" evidence="2">
    <location>
        <begin position="670"/>
        <end position="691"/>
    </location>
</feature>
<feature type="domain" description="PH" evidence="3">
    <location>
        <begin position="294"/>
        <end position="407"/>
    </location>
</feature>
<proteinExistence type="predicted"/>
<dbReference type="Pfam" id="PF00620">
    <property type="entry name" value="RhoGAP"/>
    <property type="match status" value="1"/>
</dbReference>
<dbReference type="GO" id="GO:0005737">
    <property type="term" value="C:cytoplasm"/>
    <property type="evidence" value="ECO:0007669"/>
    <property type="project" value="TreeGrafter"/>
</dbReference>
<feature type="region of interest" description="Disordered" evidence="2">
    <location>
        <begin position="262"/>
        <end position="291"/>
    </location>
</feature>
<comment type="caution">
    <text evidence="6">The sequence shown here is derived from an EMBL/GenBank/DDBJ whole genome shotgun (WGS) entry which is preliminary data.</text>
</comment>
<feature type="domain" description="Rho-GAP" evidence="5">
    <location>
        <begin position="510"/>
        <end position="724"/>
    </location>
</feature>
<evidence type="ECO:0000256" key="2">
    <source>
        <dbReference type="SAM" id="MobiDB-lite"/>
    </source>
</evidence>
<dbReference type="CDD" id="cd00201">
    <property type="entry name" value="WW"/>
    <property type="match status" value="1"/>
</dbReference>
<feature type="compositionally biased region" description="Basic and acidic residues" evidence="2">
    <location>
        <begin position="262"/>
        <end position="273"/>
    </location>
</feature>
<sequence length="734" mass="83233">MTTVFHGCDPMISPTVDNALDETIQFQPCQSTSGSSNGSPSNAFSEPSPSNVFHDDSHVYTNLKEIEELNSRPIPPVPSPSATPKRDLRNGWFEFETDVGRTYFHHKESGKSQWIPPRFIRTPAQVQAFLNETKIELDENCTTQGKYAEEDEKKLPAEPVEEEIFDEVADDEEEEKVLVPHEALLHTECDEKKSLTPTSNSHFFNANDSIDSPSVTTSDGSARKHISPGSLRSKSFNNRNTVLKNVPLPQVLPTGSMMEMSHTLDRRCTRERCSSSTDSENERRGSTEHREPVRTIRSGNMERCELRDDVTNKSKKKEWVTNFMYLTSAHLILYKDEKSAEKNGKHYDPPMGVWDLRGAGVNWYSEKEKKKRKSFLLDLNSTGRYLLRTLSDNDTNEWFSALHDVISKLPAPSTTGIDPVTLNPTVVRNFSTLSMRPLSHSALQYKSGRNRSRTDVMTQSAIETVSHTADEPRPSKDSILEKLRRFFRTRPSVESLKEKGIYKPEPVFGSTLAVICQHENSLVPKFIRVVIEVIEGKGLETDGIYRMSGNLSAVQKIRCQVDQDNYKALVAEEDVHVLTGALKLFFRELGEPLFPPAQHKEYISSMQNPNTTARQKKFEELLGRLPAENRETLKTLLKHLNRVSSYAAQNRMQQHNLAIMFGPTLFQSGEREVRQKKPVKNKRDGKKEEAKSATPVQSNSHLAFSMIMQSQIVQYLLESAANFETLKGPIHYTR</sequence>
<accession>A0A8S1GZM7</accession>
<feature type="region of interest" description="Disordered" evidence="2">
    <location>
        <begin position="670"/>
        <end position="697"/>
    </location>
</feature>
<dbReference type="PROSITE" id="PS50238">
    <property type="entry name" value="RHOGAP"/>
    <property type="match status" value="1"/>
</dbReference>
<evidence type="ECO:0000259" key="5">
    <source>
        <dbReference type="PROSITE" id="PS50238"/>
    </source>
</evidence>
<feature type="compositionally biased region" description="Basic and acidic residues" evidence="2">
    <location>
        <begin position="280"/>
        <end position="291"/>
    </location>
</feature>
<dbReference type="PANTHER" id="PTHR23176:SF129">
    <property type="entry name" value="RHO GTPASE ACTIVATING PROTEIN AT 16F, ISOFORM E-RELATED"/>
    <property type="match status" value="1"/>
</dbReference>
<evidence type="ECO:0000256" key="1">
    <source>
        <dbReference type="ARBA" id="ARBA00022468"/>
    </source>
</evidence>
<dbReference type="Pfam" id="PF00169">
    <property type="entry name" value="PH"/>
    <property type="match status" value="1"/>
</dbReference>
<feature type="region of interest" description="Disordered" evidence="2">
    <location>
        <begin position="28"/>
        <end position="50"/>
    </location>
</feature>
<dbReference type="Pfam" id="PF00397">
    <property type="entry name" value="WW"/>
    <property type="match status" value="1"/>
</dbReference>
<dbReference type="SMART" id="SM00456">
    <property type="entry name" value="WW"/>
    <property type="match status" value="1"/>
</dbReference>
<dbReference type="EMBL" id="CAJGYM010000008">
    <property type="protein sequence ID" value="CAD6188423.1"/>
    <property type="molecule type" value="Genomic_DNA"/>
</dbReference>
<feature type="domain" description="WW" evidence="4">
    <location>
        <begin position="86"/>
        <end position="119"/>
    </location>
</feature>
<dbReference type="SUPFAM" id="SSF50729">
    <property type="entry name" value="PH domain-like"/>
    <property type="match status" value="1"/>
</dbReference>
<dbReference type="Gene3D" id="2.30.29.30">
    <property type="entry name" value="Pleckstrin-homology domain (PH domain)/Phosphotyrosine-binding domain (PTB)"/>
    <property type="match status" value="1"/>
</dbReference>
<dbReference type="InterPro" id="IPR001202">
    <property type="entry name" value="WW_dom"/>
</dbReference>
<dbReference type="InterPro" id="IPR050729">
    <property type="entry name" value="Rho-GAP"/>
</dbReference>
<dbReference type="GO" id="GO:0005096">
    <property type="term" value="F:GTPase activator activity"/>
    <property type="evidence" value="ECO:0007669"/>
    <property type="project" value="UniProtKB-KW"/>
</dbReference>
<feature type="region of interest" description="Disordered" evidence="2">
    <location>
        <begin position="200"/>
        <end position="236"/>
    </location>
</feature>
<dbReference type="Gene3D" id="2.20.70.10">
    <property type="match status" value="1"/>
</dbReference>
<dbReference type="InterPro" id="IPR001849">
    <property type="entry name" value="PH_domain"/>
</dbReference>
<dbReference type="InterPro" id="IPR011993">
    <property type="entry name" value="PH-like_dom_sf"/>
</dbReference>
<reference evidence="6" key="1">
    <citation type="submission" date="2020-10" db="EMBL/GenBank/DDBJ databases">
        <authorList>
            <person name="Kikuchi T."/>
        </authorList>
    </citation>
    <scope>NUCLEOTIDE SEQUENCE</scope>
    <source>
        <strain evidence="6">NKZ352</strain>
    </source>
</reference>
<dbReference type="AlphaFoldDB" id="A0A8S1GZM7"/>
<dbReference type="Proteomes" id="UP000835052">
    <property type="component" value="Unassembled WGS sequence"/>
</dbReference>
<evidence type="ECO:0000313" key="6">
    <source>
        <dbReference type="EMBL" id="CAD6188423.1"/>
    </source>
</evidence>
<dbReference type="PANTHER" id="PTHR23176">
    <property type="entry name" value="RHO/RAC/CDC GTPASE-ACTIVATING PROTEIN"/>
    <property type="match status" value="1"/>
</dbReference>
<dbReference type="SUPFAM" id="SSF48350">
    <property type="entry name" value="GTPase activation domain, GAP"/>
    <property type="match status" value="1"/>
</dbReference>
<feature type="compositionally biased region" description="Low complexity" evidence="2">
    <location>
        <begin position="31"/>
        <end position="45"/>
    </location>
</feature>